<feature type="domain" description="Glycosyl hydrolase family 81 C-terminal" evidence="11">
    <location>
        <begin position="529"/>
        <end position="878"/>
    </location>
</feature>
<protein>
    <recommendedName>
        <fullName evidence="3">glucan endo-1,3-beta-D-glucosidase</fullName>
        <ecNumber evidence="3">3.2.1.39</ecNumber>
    </recommendedName>
</protein>
<evidence type="ECO:0000256" key="4">
    <source>
        <dbReference type="ARBA" id="ARBA00022801"/>
    </source>
</evidence>
<feature type="chain" id="PRO_5018232896" description="glucan endo-1,3-beta-D-glucosidase" evidence="9">
    <location>
        <begin position="19"/>
        <end position="887"/>
    </location>
</feature>
<dbReference type="InterPro" id="IPR040451">
    <property type="entry name" value="GH81_N"/>
</dbReference>
<keyword evidence="5" id="KW-0119">Carbohydrate metabolism</keyword>
<evidence type="ECO:0000256" key="9">
    <source>
        <dbReference type="SAM" id="SignalP"/>
    </source>
</evidence>
<evidence type="ECO:0000256" key="6">
    <source>
        <dbReference type="ARBA" id="ARBA00023295"/>
    </source>
</evidence>
<comment type="similarity">
    <text evidence="2">Belongs to the glycosyl hydrolase 81 family.</text>
</comment>
<name>A0A3N2PQ33_SODAK</name>
<evidence type="ECO:0000256" key="3">
    <source>
        <dbReference type="ARBA" id="ARBA00012780"/>
    </source>
</evidence>
<dbReference type="Gene3D" id="2.70.98.30">
    <property type="entry name" value="Golgi alpha-mannosidase II, domain 4"/>
    <property type="match status" value="1"/>
</dbReference>
<dbReference type="PANTHER" id="PTHR31983:SF0">
    <property type="entry name" value="GLUCAN ENDO-1,3-BETA-D-GLUCOSIDASE 2"/>
    <property type="match status" value="1"/>
</dbReference>
<keyword evidence="6" id="KW-0326">Glycosidase</keyword>
<dbReference type="EMBL" id="ML119059">
    <property type="protein sequence ID" value="ROT36608.1"/>
    <property type="molecule type" value="Genomic_DNA"/>
</dbReference>
<dbReference type="STRING" id="1314773.A0A3N2PQ33"/>
<dbReference type="Proteomes" id="UP000272025">
    <property type="component" value="Unassembled WGS sequence"/>
</dbReference>
<feature type="signal peptide" evidence="9">
    <location>
        <begin position="1"/>
        <end position="18"/>
    </location>
</feature>
<evidence type="ECO:0000256" key="1">
    <source>
        <dbReference type="ARBA" id="ARBA00000382"/>
    </source>
</evidence>
<dbReference type="GO" id="GO:0071555">
    <property type="term" value="P:cell wall organization"/>
    <property type="evidence" value="ECO:0007669"/>
    <property type="project" value="UniProtKB-KW"/>
</dbReference>
<keyword evidence="8" id="KW-0624">Polysaccharide degradation</keyword>
<evidence type="ECO:0000256" key="7">
    <source>
        <dbReference type="ARBA" id="ARBA00023316"/>
    </source>
</evidence>
<dbReference type="OrthoDB" id="4473401at2759"/>
<evidence type="ECO:0000313" key="12">
    <source>
        <dbReference type="EMBL" id="ROT36608.1"/>
    </source>
</evidence>
<dbReference type="GO" id="GO:0052861">
    <property type="term" value="F:endo-1,3(4)-beta-glucanase activity"/>
    <property type="evidence" value="ECO:0007669"/>
    <property type="project" value="InterPro"/>
</dbReference>
<dbReference type="GeneID" id="39581004"/>
<accession>A0A3N2PQ33</accession>
<dbReference type="Gene3D" id="1.10.287.1170">
    <property type="entry name" value="glycoside hydrolase family 81 endo-[beta] glucanase"/>
    <property type="match status" value="1"/>
</dbReference>
<evidence type="ECO:0000313" key="13">
    <source>
        <dbReference type="Proteomes" id="UP000272025"/>
    </source>
</evidence>
<dbReference type="AlphaFoldDB" id="A0A3N2PQ33"/>
<evidence type="ECO:0000256" key="5">
    <source>
        <dbReference type="ARBA" id="ARBA00023277"/>
    </source>
</evidence>
<dbReference type="GO" id="GO:0042973">
    <property type="term" value="F:glucan endo-1,3-beta-D-glucosidase activity"/>
    <property type="evidence" value="ECO:0007669"/>
    <property type="project" value="UniProtKB-EC"/>
</dbReference>
<dbReference type="RefSeq" id="XP_028464414.1">
    <property type="nucleotide sequence ID" value="XM_028612526.1"/>
</dbReference>
<dbReference type="PANTHER" id="PTHR31983">
    <property type="entry name" value="ENDO-1,3(4)-BETA-GLUCANASE 1"/>
    <property type="match status" value="1"/>
</dbReference>
<sequence length="887" mass="98010">MASWLWLLTLTMVQVALCEGDQERLHPHRHLHRPGADTQPLLGVELQPRLLGDSLFDNNLPVVCRTETVYSTTSVPVSTSPTASPVSSLLGFVSDEVVPVTTRTVDSAIVQIPATLSDKTPQTTGVVVSELETEGQVTSCPIIEDPIPSPTTTIQVDSSSLGHVLPVPEYPSEELKMPSSDIFAEPISTAPPPPQFEVRNDHPAEKKGVISQPPIQTNKFFGNFLVGDQSAPTYINPYSIAWAAGRGPAGSHGMAISHIEADQRVYGPTKPTGASSYFINPIGIQSIIVSAKELGSEATLATDNITAFSARVHLRPRSNSSPAVSFPLVQGMAFVTAQYAGATPVIQTGVFFRNVTRVMWDPKPGVVKFNFHLEDGRTWRVYSYATRGDPLDLHVVNNGYAEARRPFYGIIQVAKDPGNGEGLYDEAAGVFPTNVELTGTASHNIGSYTFDFAKEGHPQGRLLMYALPHHVDSFDDKTRSAICDMKLQTPTKGMATAVMADRWTMVERKLPVDMNFAPWDPERGTLTKMSDQARAAVRRVAIREASQDMAELSDLDSMYFSGKTLAKFGILLVAINDLLGDRQLAHEALPRLKYAFGRFAANRQKHPLVYERVWGGLVSSGSYVTGDTGVDFGNTMYNDHHFHYGYHILAAAAIAHMDPSWIPENKAYVDLLIRDFANPSAKDRYFPQWRSFDWYHGHSWAHGLFPSFDGKDQESSSEDMMQAYAVKMWGTVTGDANMAMRGNLQLAVLARSLRHYYLYTIDNQVQPERFVGNKVAGILFENKCDHTTYFGANIEYIQGIHMIPLLAPSPFIRSKRFVDEEWDVYFSQGRAHDVEGGWRGIVFGNLATVNPTAAWDFFNQTHFDPAWIDGGASLTWYLTYAAIMGGI</sequence>
<dbReference type="InterPro" id="IPR040720">
    <property type="entry name" value="GH81_C"/>
</dbReference>
<reference evidence="12 13" key="1">
    <citation type="journal article" date="2018" name="Mol. Ecol.">
        <title>The obligate alkalophilic soda-lake fungus Sodiomyces alkalinus has shifted to a protein diet.</title>
        <authorList>
            <person name="Grum-Grzhimaylo A.A."/>
            <person name="Falkoski D.L."/>
            <person name="van den Heuvel J."/>
            <person name="Valero-Jimenez C.A."/>
            <person name="Min B."/>
            <person name="Choi I.G."/>
            <person name="Lipzen A."/>
            <person name="Daum C.G."/>
            <person name="Aanen D.K."/>
            <person name="Tsang A."/>
            <person name="Henrissat B."/>
            <person name="Bilanenko E.N."/>
            <person name="de Vries R.P."/>
            <person name="van Kan J.A.L."/>
            <person name="Grigoriev I.V."/>
            <person name="Debets A.J.M."/>
        </authorList>
    </citation>
    <scope>NUCLEOTIDE SEQUENCE [LARGE SCALE GENOMIC DNA]</scope>
    <source>
        <strain evidence="12 13">F11</strain>
    </source>
</reference>
<evidence type="ECO:0000256" key="2">
    <source>
        <dbReference type="ARBA" id="ARBA00010730"/>
    </source>
</evidence>
<dbReference type="PROSITE" id="PS52008">
    <property type="entry name" value="GH81"/>
    <property type="match status" value="1"/>
</dbReference>
<keyword evidence="4 12" id="KW-0378">Hydrolase</keyword>
<gene>
    <name evidence="12" type="ORF">SODALDRAFT_335709</name>
</gene>
<dbReference type="GO" id="GO:0000272">
    <property type="term" value="P:polysaccharide catabolic process"/>
    <property type="evidence" value="ECO:0007669"/>
    <property type="project" value="UniProtKB-KW"/>
</dbReference>
<dbReference type="InterPro" id="IPR005200">
    <property type="entry name" value="Endo-beta-glucanase"/>
</dbReference>
<evidence type="ECO:0000256" key="8">
    <source>
        <dbReference type="ARBA" id="ARBA00023326"/>
    </source>
</evidence>
<dbReference type="Pfam" id="PF17652">
    <property type="entry name" value="Glyco_hydro81C"/>
    <property type="match status" value="1"/>
</dbReference>
<evidence type="ECO:0000259" key="10">
    <source>
        <dbReference type="Pfam" id="PF03639"/>
    </source>
</evidence>
<organism evidence="12 13">
    <name type="scientific">Sodiomyces alkalinus (strain CBS 110278 / VKM F-3762 / F11)</name>
    <name type="common">Alkaliphilic filamentous fungus</name>
    <dbReference type="NCBI Taxonomy" id="1314773"/>
    <lineage>
        <taxon>Eukaryota</taxon>
        <taxon>Fungi</taxon>
        <taxon>Dikarya</taxon>
        <taxon>Ascomycota</taxon>
        <taxon>Pezizomycotina</taxon>
        <taxon>Sordariomycetes</taxon>
        <taxon>Hypocreomycetidae</taxon>
        <taxon>Glomerellales</taxon>
        <taxon>Plectosphaerellaceae</taxon>
        <taxon>Sodiomyces</taxon>
    </lineage>
</organism>
<dbReference type="GO" id="GO:0009986">
    <property type="term" value="C:cell surface"/>
    <property type="evidence" value="ECO:0007669"/>
    <property type="project" value="TreeGrafter"/>
</dbReference>
<dbReference type="Pfam" id="PF03639">
    <property type="entry name" value="Glyco_hydro_81"/>
    <property type="match status" value="1"/>
</dbReference>
<keyword evidence="13" id="KW-1185">Reference proteome</keyword>
<evidence type="ECO:0000259" key="11">
    <source>
        <dbReference type="Pfam" id="PF17652"/>
    </source>
</evidence>
<dbReference type="EC" id="3.2.1.39" evidence="3"/>
<proteinExistence type="inferred from homology"/>
<comment type="catalytic activity">
    <reaction evidence="1">
        <text>Hydrolysis of (1-&gt;3)-beta-D-glucosidic linkages in (1-&gt;3)-beta-D-glucans.</text>
        <dbReference type="EC" id="3.2.1.39"/>
    </reaction>
</comment>
<keyword evidence="7" id="KW-0961">Cell wall biogenesis/degradation</keyword>
<keyword evidence="9" id="KW-0732">Signal</keyword>
<feature type="domain" description="Glycosyl hydrolase family 81 N-terminal" evidence="10">
    <location>
        <begin position="202"/>
        <end position="521"/>
    </location>
</feature>